<sequence length="122" mass="13981">NASNEGVSQTRVRIMQNLKPVSRPPLESLRIVHATDVEFRHMCRIPTKKLIVYDPLDQLLLGELLSQKECFPFMTTFELQYVLEGGEENAALDSIKNAIALRGDCTFLDTRDKHPPPRRGFW</sequence>
<feature type="non-terminal residue" evidence="1">
    <location>
        <position position="1"/>
    </location>
</feature>
<evidence type="ECO:0000313" key="1">
    <source>
        <dbReference type="EMBL" id="CAG8668695.1"/>
    </source>
</evidence>
<reference evidence="1" key="1">
    <citation type="submission" date="2021-06" db="EMBL/GenBank/DDBJ databases">
        <authorList>
            <person name="Kallberg Y."/>
            <person name="Tangrot J."/>
            <person name="Rosling A."/>
        </authorList>
    </citation>
    <scope>NUCLEOTIDE SEQUENCE</scope>
    <source>
        <strain evidence="1">CL356</strain>
    </source>
</reference>
<comment type="caution">
    <text evidence="1">The sequence shown here is derived from an EMBL/GenBank/DDBJ whole genome shotgun (WGS) entry which is preliminary data.</text>
</comment>
<protein>
    <submittedName>
        <fullName evidence="1">4116_t:CDS:1</fullName>
    </submittedName>
</protein>
<proteinExistence type="predicted"/>
<name>A0ACA9NRW1_9GLOM</name>
<dbReference type="EMBL" id="CAJVPT010024094">
    <property type="protein sequence ID" value="CAG8668695.1"/>
    <property type="molecule type" value="Genomic_DNA"/>
</dbReference>
<evidence type="ECO:0000313" key="2">
    <source>
        <dbReference type="Proteomes" id="UP000789525"/>
    </source>
</evidence>
<organism evidence="1 2">
    <name type="scientific">Acaulospora colombiana</name>
    <dbReference type="NCBI Taxonomy" id="27376"/>
    <lineage>
        <taxon>Eukaryota</taxon>
        <taxon>Fungi</taxon>
        <taxon>Fungi incertae sedis</taxon>
        <taxon>Mucoromycota</taxon>
        <taxon>Glomeromycotina</taxon>
        <taxon>Glomeromycetes</taxon>
        <taxon>Diversisporales</taxon>
        <taxon>Acaulosporaceae</taxon>
        <taxon>Acaulospora</taxon>
    </lineage>
</organism>
<accession>A0ACA9NRW1</accession>
<dbReference type="Proteomes" id="UP000789525">
    <property type="component" value="Unassembled WGS sequence"/>
</dbReference>
<keyword evidence="2" id="KW-1185">Reference proteome</keyword>
<gene>
    <name evidence="1" type="ORF">ACOLOM_LOCUS8867</name>
</gene>